<comment type="caution">
    <text evidence="2">The sequence shown here is derived from an EMBL/GenBank/DDBJ whole genome shotgun (WGS) entry which is preliminary data.</text>
</comment>
<feature type="compositionally biased region" description="Polar residues" evidence="1">
    <location>
        <begin position="1"/>
        <end position="28"/>
    </location>
</feature>
<name>A0ABR3EUB2_9AGAR</name>
<dbReference type="EMBL" id="JBAHYK010001881">
    <property type="protein sequence ID" value="KAL0566497.1"/>
    <property type="molecule type" value="Genomic_DNA"/>
</dbReference>
<keyword evidence="3" id="KW-1185">Reference proteome</keyword>
<accession>A0ABR3EUB2</accession>
<gene>
    <name evidence="2" type="ORF">V5O48_015517</name>
</gene>
<reference evidence="2 3" key="1">
    <citation type="submission" date="2024-02" db="EMBL/GenBank/DDBJ databases">
        <title>A draft genome for the cacao thread blight pathogen Marasmius crinis-equi.</title>
        <authorList>
            <person name="Cohen S.P."/>
            <person name="Baruah I.K."/>
            <person name="Amoako-Attah I."/>
            <person name="Bukari Y."/>
            <person name="Meinhardt L.W."/>
            <person name="Bailey B.A."/>
        </authorList>
    </citation>
    <scope>NUCLEOTIDE SEQUENCE [LARGE SCALE GENOMIC DNA]</scope>
    <source>
        <strain evidence="2 3">GH-76</strain>
    </source>
</reference>
<evidence type="ECO:0000313" key="3">
    <source>
        <dbReference type="Proteomes" id="UP001465976"/>
    </source>
</evidence>
<proteinExistence type="predicted"/>
<feature type="region of interest" description="Disordered" evidence="1">
    <location>
        <begin position="1"/>
        <end position="37"/>
    </location>
</feature>
<protein>
    <submittedName>
        <fullName evidence="2">Uncharacterized protein</fullName>
    </submittedName>
</protein>
<dbReference type="Proteomes" id="UP001465976">
    <property type="component" value="Unassembled WGS sequence"/>
</dbReference>
<evidence type="ECO:0000256" key="1">
    <source>
        <dbReference type="SAM" id="MobiDB-lite"/>
    </source>
</evidence>
<sequence>MNQQPSRDVSLDSMPQEQDNTNPHQPDQINDLCPTDIPNPDEVDIYTLPTSKITRPAPHVEPDDVHWLYQPESCITPFPSPFPLSASLERSLVLCDPPPGYIYPKAPIYTLHQDDWQFPGGCCYSTPFYTLEKNGHHQCLLHTKTPPGTHPRWDSQAQKFRFDPIESMIAMPLGIPFSVMVNGNERNRFARVKSASNMLWNLSWGYGGSTPIYCLPGLQRNMCSGIPDDPEAPDGSYLFAVIQEQGHGRGTISPAVQANKVKAKARIAATLEAMKTLYHEIVPLCITKAE</sequence>
<organism evidence="2 3">
    <name type="scientific">Marasmius crinis-equi</name>
    <dbReference type="NCBI Taxonomy" id="585013"/>
    <lineage>
        <taxon>Eukaryota</taxon>
        <taxon>Fungi</taxon>
        <taxon>Dikarya</taxon>
        <taxon>Basidiomycota</taxon>
        <taxon>Agaricomycotina</taxon>
        <taxon>Agaricomycetes</taxon>
        <taxon>Agaricomycetidae</taxon>
        <taxon>Agaricales</taxon>
        <taxon>Marasmiineae</taxon>
        <taxon>Marasmiaceae</taxon>
        <taxon>Marasmius</taxon>
    </lineage>
</organism>
<evidence type="ECO:0000313" key="2">
    <source>
        <dbReference type="EMBL" id="KAL0566497.1"/>
    </source>
</evidence>